<dbReference type="AlphaFoldDB" id="A0A7D6GB62"/>
<organism evidence="1">
    <name type="scientific">Micromonospora carbonacea</name>
    <dbReference type="NCBI Taxonomy" id="47853"/>
    <lineage>
        <taxon>Bacteria</taxon>
        <taxon>Bacillati</taxon>
        <taxon>Actinomycetota</taxon>
        <taxon>Actinomycetes</taxon>
        <taxon>Micromonosporales</taxon>
        <taxon>Micromonosporaceae</taxon>
        <taxon>Micromonospora</taxon>
    </lineage>
</organism>
<name>A0A7D6GB62_9ACTN</name>
<gene>
    <name evidence="1" type="ORF">HZU44_13705</name>
</gene>
<protein>
    <recommendedName>
        <fullName evidence="2">Transposase</fullName>
    </recommendedName>
</protein>
<evidence type="ECO:0008006" key="2">
    <source>
        <dbReference type="Google" id="ProtNLM"/>
    </source>
</evidence>
<dbReference type="EMBL" id="CP058905">
    <property type="protein sequence ID" value="QLK00944.1"/>
    <property type="molecule type" value="Genomic_DNA"/>
</dbReference>
<accession>A0A7D6GB62</accession>
<proteinExistence type="predicted"/>
<sequence>MATRHGKKRAIVAVQHSILIAVWHMLTHDAACHELGAGYFTERAGKTRQTRRLVAQLNNLG</sequence>
<evidence type="ECO:0000313" key="1">
    <source>
        <dbReference type="EMBL" id="QLK00944.1"/>
    </source>
</evidence>
<reference evidence="1" key="1">
    <citation type="submission" date="2020-08" db="EMBL/GenBank/DDBJ databases">
        <title>A bifunctional nitrone conjugated secondary metabolite targeting the ribosome.</title>
        <authorList>
            <person name="Limbrick E.M."/>
            <person name="Graf M."/>
            <person name="Derewacz D.K."/>
            <person name="Nguyen F."/>
            <person name="Spraggins J.M."/>
            <person name="Wieland M."/>
            <person name="Ynigez-Gutierrez A.E."/>
            <person name="Reisman B.J."/>
            <person name="Zinshteyn B."/>
            <person name="McCulloch K."/>
            <person name="Iverson T.M."/>
            <person name="Green R."/>
            <person name="Wilson D.N."/>
            <person name="Bachmann B.O."/>
        </authorList>
    </citation>
    <scope>NUCLEOTIDE SEQUENCE</scope>
    <source>
        <strain evidence="1">Africana</strain>
    </source>
</reference>